<keyword evidence="8" id="KW-1185">Reference proteome</keyword>
<dbReference type="AlphaFoldDB" id="A0A5C3MBH2"/>
<evidence type="ECO:0000256" key="2">
    <source>
        <dbReference type="ARBA" id="ARBA00005453"/>
    </source>
</evidence>
<dbReference type="InterPro" id="IPR018796">
    <property type="entry name" value="COA8"/>
</dbReference>
<dbReference type="GO" id="GO:0005743">
    <property type="term" value="C:mitochondrial inner membrane"/>
    <property type="evidence" value="ECO:0007669"/>
    <property type="project" value="UniProtKB-SubCell"/>
</dbReference>
<evidence type="ECO:0000256" key="6">
    <source>
        <dbReference type="ARBA" id="ARBA00023136"/>
    </source>
</evidence>
<evidence type="ECO:0000256" key="3">
    <source>
        <dbReference type="ARBA" id="ARBA00022792"/>
    </source>
</evidence>
<dbReference type="PANTHER" id="PTHR31107:SF2">
    <property type="entry name" value="CYTOCHROME C OXIDASE ASSEMBLY FACTOR 8"/>
    <property type="match status" value="1"/>
</dbReference>
<dbReference type="GO" id="GO:0097193">
    <property type="term" value="P:intrinsic apoptotic signaling pathway"/>
    <property type="evidence" value="ECO:0007669"/>
    <property type="project" value="InterPro"/>
</dbReference>
<evidence type="ECO:0000256" key="5">
    <source>
        <dbReference type="ARBA" id="ARBA00023128"/>
    </source>
</evidence>
<keyword evidence="3" id="KW-0999">Mitochondrion inner membrane</keyword>
<proteinExistence type="inferred from homology"/>
<evidence type="ECO:0000256" key="4">
    <source>
        <dbReference type="ARBA" id="ARBA00022946"/>
    </source>
</evidence>
<dbReference type="OrthoDB" id="6246201at2759"/>
<evidence type="ECO:0000256" key="1">
    <source>
        <dbReference type="ARBA" id="ARBA00004443"/>
    </source>
</evidence>
<comment type="subcellular location">
    <subcellularLocation>
        <location evidence="1">Mitochondrion inner membrane</location>
        <topology evidence="1">Peripheral membrane protein</topology>
        <orientation evidence="1">Matrix side</orientation>
    </subcellularLocation>
</comment>
<sequence length="185" mass="21484">MLCSLPTVRPSAQCLRRLQQPLRSLYASARRCDRVAPPDPISHMRPIIYDDAPSPSPPALLRHPYSLSEFSSTKNKVGDHELQYKFLRQQLDAFHQNFWLNSNIRFEAAKAAILDSLPPSATSIDKENALSEFYKQWVMQEKNRTDAYTTEWRKQNFSLIMLSTRVKYHRFISHISSILTFKKAL</sequence>
<gene>
    <name evidence="7" type="ORF">BDQ12DRAFT_676386</name>
</gene>
<comment type="similarity">
    <text evidence="2">Belongs to the COA8 family.</text>
</comment>
<dbReference type="Pfam" id="PF10231">
    <property type="entry name" value="COA8"/>
    <property type="match status" value="1"/>
</dbReference>
<dbReference type="PANTHER" id="PTHR31107">
    <property type="entry name" value="APOPTOGENIC PROTEIN 1, MITOCHONDRIAL"/>
    <property type="match status" value="1"/>
</dbReference>
<keyword evidence="6" id="KW-0472">Membrane</keyword>
<evidence type="ECO:0000313" key="8">
    <source>
        <dbReference type="Proteomes" id="UP000308652"/>
    </source>
</evidence>
<evidence type="ECO:0000313" key="7">
    <source>
        <dbReference type="EMBL" id="TFK42540.1"/>
    </source>
</evidence>
<keyword evidence="5" id="KW-0496">Mitochondrion</keyword>
<accession>A0A5C3MBH2</accession>
<name>A0A5C3MBH2_9AGAR</name>
<keyword evidence="4" id="KW-0809">Transit peptide</keyword>
<dbReference type="EMBL" id="ML213592">
    <property type="protein sequence ID" value="TFK42540.1"/>
    <property type="molecule type" value="Genomic_DNA"/>
</dbReference>
<reference evidence="7 8" key="1">
    <citation type="journal article" date="2019" name="Nat. Ecol. Evol.">
        <title>Megaphylogeny resolves global patterns of mushroom evolution.</title>
        <authorList>
            <person name="Varga T."/>
            <person name="Krizsan K."/>
            <person name="Foldi C."/>
            <person name="Dima B."/>
            <person name="Sanchez-Garcia M."/>
            <person name="Sanchez-Ramirez S."/>
            <person name="Szollosi G.J."/>
            <person name="Szarkandi J.G."/>
            <person name="Papp V."/>
            <person name="Albert L."/>
            <person name="Andreopoulos W."/>
            <person name="Angelini C."/>
            <person name="Antonin V."/>
            <person name="Barry K.W."/>
            <person name="Bougher N.L."/>
            <person name="Buchanan P."/>
            <person name="Buyck B."/>
            <person name="Bense V."/>
            <person name="Catcheside P."/>
            <person name="Chovatia M."/>
            <person name="Cooper J."/>
            <person name="Damon W."/>
            <person name="Desjardin D."/>
            <person name="Finy P."/>
            <person name="Geml J."/>
            <person name="Haridas S."/>
            <person name="Hughes K."/>
            <person name="Justo A."/>
            <person name="Karasinski D."/>
            <person name="Kautmanova I."/>
            <person name="Kiss B."/>
            <person name="Kocsube S."/>
            <person name="Kotiranta H."/>
            <person name="LaButti K.M."/>
            <person name="Lechner B.E."/>
            <person name="Liimatainen K."/>
            <person name="Lipzen A."/>
            <person name="Lukacs Z."/>
            <person name="Mihaltcheva S."/>
            <person name="Morgado L.N."/>
            <person name="Niskanen T."/>
            <person name="Noordeloos M.E."/>
            <person name="Ohm R.A."/>
            <person name="Ortiz-Santana B."/>
            <person name="Ovrebo C."/>
            <person name="Racz N."/>
            <person name="Riley R."/>
            <person name="Savchenko A."/>
            <person name="Shiryaev A."/>
            <person name="Soop K."/>
            <person name="Spirin V."/>
            <person name="Szebenyi C."/>
            <person name="Tomsovsky M."/>
            <person name="Tulloss R.E."/>
            <person name="Uehling J."/>
            <person name="Grigoriev I.V."/>
            <person name="Vagvolgyi C."/>
            <person name="Papp T."/>
            <person name="Martin F.M."/>
            <person name="Miettinen O."/>
            <person name="Hibbett D.S."/>
            <person name="Nagy L.G."/>
        </authorList>
    </citation>
    <scope>NUCLEOTIDE SEQUENCE [LARGE SCALE GENOMIC DNA]</scope>
    <source>
        <strain evidence="7 8">CBS 166.37</strain>
    </source>
</reference>
<protein>
    <submittedName>
        <fullName evidence="7">Uncharacterized protein</fullName>
    </submittedName>
</protein>
<dbReference type="Proteomes" id="UP000308652">
    <property type="component" value="Unassembled WGS sequence"/>
</dbReference>
<organism evidence="7 8">
    <name type="scientific">Crucibulum laeve</name>
    <dbReference type="NCBI Taxonomy" id="68775"/>
    <lineage>
        <taxon>Eukaryota</taxon>
        <taxon>Fungi</taxon>
        <taxon>Dikarya</taxon>
        <taxon>Basidiomycota</taxon>
        <taxon>Agaricomycotina</taxon>
        <taxon>Agaricomycetes</taxon>
        <taxon>Agaricomycetidae</taxon>
        <taxon>Agaricales</taxon>
        <taxon>Agaricineae</taxon>
        <taxon>Nidulariaceae</taxon>
        <taxon>Crucibulum</taxon>
    </lineage>
</organism>